<dbReference type="Proteomes" id="UP001589748">
    <property type="component" value="Unassembled WGS sequence"/>
</dbReference>
<evidence type="ECO:0000313" key="2">
    <source>
        <dbReference type="Proteomes" id="UP001589748"/>
    </source>
</evidence>
<sequence length="150" mass="16245">MRPQSGTRLITAYTAVLDLLTAQLVTVGFEVIDGPRAAQNLPNDVLLLATGGDIGMTMTQARAGLGARRDESFTLRAVLSTWSGDTDLGVRRERIEAALNVLDQLTTDRTLFTGVLDDLRLGEDFGMEQQQTTDGAVIEVVLTLVGRILR</sequence>
<dbReference type="RefSeq" id="WP_380136733.1">
    <property type="nucleotide sequence ID" value="NZ_JBHLUI010000008.1"/>
</dbReference>
<reference evidence="1 2" key="1">
    <citation type="submission" date="2024-09" db="EMBL/GenBank/DDBJ databases">
        <authorList>
            <person name="Sun Q."/>
            <person name="Mori K."/>
        </authorList>
    </citation>
    <scope>NUCLEOTIDE SEQUENCE [LARGE SCALE GENOMIC DNA]</scope>
    <source>
        <strain evidence="1 2">TISTR 1856</strain>
    </source>
</reference>
<evidence type="ECO:0008006" key="3">
    <source>
        <dbReference type="Google" id="ProtNLM"/>
    </source>
</evidence>
<comment type="caution">
    <text evidence="1">The sequence shown here is derived from an EMBL/GenBank/DDBJ whole genome shotgun (WGS) entry which is preliminary data.</text>
</comment>
<protein>
    <recommendedName>
        <fullName evidence="3">DUF3168 domain-containing protein</fullName>
    </recommendedName>
</protein>
<accession>A0ABV5LWZ9</accession>
<proteinExistence type="predicted"/>
<evidence type="ECO:0000313" key="1">
    <source>
        <dbReference type="EMBL" id="MFB9378595.1"/>
    </source>
</evidence>
<organism evidence="1 2">
    <name type="scientific">Kineococcus gynurae</name>
    <dbReference type="NCBI Taxonomy" id="452979"/>
    <lineage>
        <taxon>Bacteria</taxon>
        <taxon>Bacillati</taxon>
        <taxon>Actinomycetota</taxon>
        <taxon>Actinomycetes</taxon>
        <taxon>Kineosporiales</taxon>
        <taxon>Kineosporiaceae</taxon>
        <taxon>Kineococcus</taxon>
    </lineage>
</organism>
<gene>
    <name evidence="1" type="ORF">ACFFVI_16655</name>
</gene>
<name>A0ABV5LWZ9_9ACTN</name>
<keyword evidence="2" id="KW-1185">Reference proteome</keyword>
<dbReference type="EMBL" id="JBHMDM010000007">
    <property type="protein sequence ID" value="MFB9378595.1"/>
    <property type="molecule type" value="Genomic_DNA"/>
</dbReference>